<dbReference type="GO" id="GO:0000266">
    <property type="term" value="P:mitochondrial fission"/>
    <property type="evidence" value="ECO:0007669"/>
    <property type="project" value="EnsemblFungi"/>
</dbReference>
<protein>
    <recommendedName>
        <fullName evidence="4">DUF1748-domain-containing protein</fullName>
    </recommendedName>
</protein>
<dbReference type="GO" id="GO:0000423">
    <property type="term" value="P:mitophagy"/>
    <property type="evidence" value="ECO:0007669"/>
    <property type="project" value="EnsemblFungi"/>
</dbReference>
<feature type="chain" id="PRO_5003410738" description="DUF1748-domain-containing protein" evidence="1">
    <location>
        <begin position="23"/>
        <end position="73"/>
    </location>
</feature>
<dbReference type="PANTHER" id="PTHR28075:SF1">
    <property type="entry name" value="DUF1748-DOMAIN-CONTAINING PROTEIN"/>
    <property type="match status" value="1"/>
</dbReference>
<dbReference type="OrthoDB" id="16824at2759"/>
<dbReference type="InterPro" id="IPR013726">
    <property type="entry name" value="Mitofissin"/>
</dbReference>
<accession>G0VHL8</accession>
<evidence type="ECO:0000313" key="2">
    <source>
        <dbReference type="EMBL" id="CCC70902.1"/>
    </source>
</evidence>
<dbReference type="KEGG" id="ncs:NCAS_0G00150"/>
<keyword evidence="1" id="KW-0732">Signal</keyword>
<dbReference type="RefSeq" id="XP_003677255.1">
    <property type="nucleotide sequence ID" value="XM_003677207.1"/>
</dbReference>
<dbReference type="PANTHER" id="PTHR28075">
    <property type="entry name" value="CHROMOSOME 16, WHOLE GENOME SHOTGUN SEQUENCE"/>
    <property type="match status" value="1"/>
</dbReference>
<dbReference type="FunCoup" id="G0VHL8">
    <property type="interactions" value="1"/>
</dbReference>
<keyword evidence="3" id="KW-1185">Reference proteome</keyword>
<evidence type="ECO:0008006" key="4">
    <source>
        <dbReference type="Google" id="ProtNLM"/>
    </source>
</evidence>
<organism evidence="2 3">
    <name type="scientific">Naumovozyma castellii</name>
    <name type="common">Yeast</name>
    <name type="synonym">Saccharomyces castellii</name>
    <dbReference type="NCBI Taxonomy" id="27288"/>
    <lineage>
        <taxon>Eukaryota</taxon>
        <taxon>Fungi</taxon>
        <taxon>Dikarya</taxon>
        <taxon>Ascomycota</taxon>
        <taxon>Saccharomycotina</taxon>
        <taxon>Saccharomycetes</taxon>
        <taxon>Saccharomycetales</taxon>
        <taxon>Saccharomycetaceae</taxon>
        <taxon>Naumovozyma</taxon>
    </lineage>
</organism>
<dbReference type="GO" id="GO:0008289">
    <property type="term" value="F:lipid binding"/>
    <property type="evidence" value="ECO:0007669"/>
    <property type="project" value="EnsemblFungi"/>
</dbReference>
<feature type="signal peptide" evidence="1">
    <location>
        <begin position="1"/>
        <end position="22"/>
    </location>
</feature>
<reference evidence="2 3" key="1">
    <citation type="journal article" date="2011" name="Proc. Natl. Acad. Sci. U.S.A.">
        <title>Evolutionary erosion of yeast sex chromosomes by mating-type switching accidents.</title>
        <authorList>
            <person name="Gordon J.L."/>
            <person name="Armisen D."/>
            <person name="Proux-Wera E."/>
            <person name="Oheigeartaigh S.S."/>
            <person name="Byrne K.P."/>
            <person name="Wolfe K.H."/>
        </authorList>
    </citation>
    <scope>NUCLEOTIDE SEQUENCE [LARGE SCALE GENOMIC DNA]</scope>
    <source>
        <strain evidence="3">ATCC 76901 / BCRC 22586 / CBS 4309 / NBRC 1992 / NRRL Y-12630</strain>
    </source>
</reference>
<name>G0VHL8_NAUCA</name>
<evidence type="ECO:0000256" key="1">
    <source>
        <dbReference type="SAM" id="SignalP"/>
    </source>
</evidence>
<dbReference type="GeneID" id="96904568"/>
<dbReference type="GO" id="GO:0005758">
    <property type="term" value="C:mitochondrial intermembrane space"/>
    <property type="evidence" value="ECO:0007669"/>
    <property type="project" value="EnsemblFungi"/>
</dbReference>
<dbReference type="OMA" id="MNASAYF"/>
<sequence length="73" mass="8205">MTFLGKVIHVSVDLVLVSTCLAGIKRNTGLAFKLETIENQTARDYSRRYLKMGESVYDYSVASCGSSSYFERK</sequence>
<proteinExistence type="predicted"/>
<dbReference type="Proteomes" id="UP000001640">
    <property type="component" value="Chromosome 7"/>
</dbReference>
<dbReference type="EMBL" id="HE576758">
    <property type="protein sequence ID" value="CCC70902.1"/>
    <property type="molecule type" value="Genomic_DNA"/>
</dbReference>
<dbReference type="AlphaFoldDB" id="G0VHL8"/>
<evidence type="ECO:0000313" key="3">
    <source>
        <dbReference type="Proteomes" id="UP000001640"/>
    </source>
</evidence>
<dbReference type="InParanoid" id="G0VHL8"/>
<gene>
    <name evidence="2" type="primary">NCAS0G00150</name>
    <name evidence="2" type="ordered locus">NCAS_0G00150</name>
</gene>
<dbReference type="HOGENOM" id="CLU_151392_1_1_1"/>
<dbReference type="eggNOG" id="ENOG502S6Z8">
    <property type="taxonomic scope" value="Eukaryota"/>
</dbReference>
<dbReference type="Pfam" id="PF08520">
    <property type="entry name" value="Mitofissin"/>
    <property type="match status" value="1"/>
</dbReference>
<reference key="2">
    <citation type="submission" date="2011-08" db="EMBL/GenBank/DDBJ databases">
        <title>Genome sequence of Naumovozyma castellii.</title>
        <authorList>
            <person name="Gordon J.L."/>
            <person name="Armisen D."/>
            <person name="Proux-Wera E."/>
            <person name="OhEigeartaigh S.S."/>
            <person name="Byrne K.P."/>
            <person name="Wolfe K.H."/>
        </authorList>
    </citation>
    <scope>NUCLEOTIDE SEQUENCE</scope>
    <source>
        <strain>Type strain:CBS 4309</strain>
    </source>
</reference>